<accession>A0A095YTD9</accession>
<evidence type="ECO:0000313" key="1">
    <source>
        <dbReference type="EMBL" id="KGF25700.1"/>
    </source>
</evidence>
<keyword evidence="2" id="KW-1185">Reference proteome</keyword>
<dbReference type="AlphaFoldDB" id="A0A095YTD9"/>
<dbReference type="Proteomes" id="UP000029629">
    <property type="component" value="Unassembled WGS sequence"/>
</dbReference>
<comment type="caution">
    <text evidence="1">The sequence shown here is derived from an EMBL/GenBank/DDBJ whole genome shotgun (WGS) entry which is preliminary data.</text>
</comment>
<proteinExistence type="predicted"/>
<dbReference type="eggNOG" id="COG3064">
    <property type="taxonomic scope" value="Bacteria"/>
</dbReference>
<name>A0A095YTD9_9BURK</name>
<dbReference type="RefSeq" id="WP_036560947.1">
    <property type="nucleotide sequence ID" value="NZ_JRNI01000088.1"/>
</dbReference>
<evidence type="ECO:0000313" key="2">
    <source>
        <dbReference type="Proteomes" id="UP000029629"/>
    </source>
</evidence>
<sequence>MIPESINDLSVIATNNVPQGGDNVGGTLDDILRAHATIMKRDLALKKAETAEGTSFTPTANVLSENVQAALAELGNKVDAIDWSSLSGKPATATRWPAWSEVTSKPPTFTPSSHTHPVSQVTGLGTAATKNITASTAAPSGGRDGDIWLRYE</sequence>
<dbReference type="EMBL" id="JRNI01000088">
    <property type="protein sequence ID" value="KGF25700.1"/>
    <property type="molecule type" value="Genomic_DNA"/>
</dbReference>
<protein>
    <recommendedName>
        <fullName evidence="3">Tail fiber protein</fullName>
    </recommendedName>
</protein>
<gene>
    <name evidence="1" type="ORF">HMPREF2130_10925</name>
</gene>
<organism evidence="1 2">
    <name type="scientific">Oligella urethralis DNF00040</name>
    <dbReference type="NCBI Taxonomy" id="1401065"/>
    <lineage>
        <taxon>Bacteria</taxon>
        <taxon>Pseudomonadati</taxon>
        <taxon>Pseudomonadota</taxon>
        <taxon>Betaproteobacteria</taxon>
        <taxon>Burkholderiales</taxon>
        <taxon>Alcaligenaceae</taxon>
        <taxon>Oligella</taxon>
    </lineage>
</organism>
<evidence type="ECO:0008006" key="3">
    <source>
        <dbReference type="Google" id="ProtNLM"/>
    </source>
</evidence>
<reference evidence="1 2" key="1">
    <citation type="submission" date="2014-07" db="EMBL/GenBank/DDBJ databases">
        <authorList>
            <person name="McCorrison J."/>
            <person name="Sanka R."/>
            <person name="Torralba M."/>
            <person name="Gillis M."/>
            <person name="Haft D.H."/>
            <person name="Methe B."/>
            <person name="Sutton G."/>
            <person name="Nelson K.E."/>
        </authorList>
    </citation>
    <scope>NUCLEOTIDE SEQUENCE [LARGE SCALE GENOMIC DNA]</scope>
    <source>
        <strain evidence="1 2">DNF00040</strain>
    </source>
</reference>